<keyword evidence="5" id="KW-1185">Reference proteome</keyword>
<keyword evidence="4" id="KW-0969">Cilium</keyword>
<sequence>MSSTVNSLSSLLTPQASSQATGSATSPSSSPSSNLGESAFLTLLSAELQYQNPLQPMDNTQFVAQLAQFSALAATTTQTSTLNSILSTLQQQNPVVAMAQLIGKTVTTTQGSGTVSAVSQQGQSLMADINGVGTVPISDITEVQN</sequence>
<evidence type="ECO:0000256" key="1">
    <source>
        <dbReference type="ARBA" id="ARBA00010577"/>
    </source>
</evidence>
<name>A0ABN5H2R3_9FIRM</name>
<feature type="region of interest" description="Disordered" evidence="3">
    <location>
        <begin position="1"/>
        <end position="33"/>
    </location>
</feature>
<feature type="compositionally biased region" description="Low complexity" evidence="3">
    <location>
        <begin position="7"/>
        <end position="33"/>
    </location>
</feature>
<comment type="similarity">
    <text evidence="1">Belongs to the FlgD family.</text>
</comment>
<keyword evidence="4" id="KW-0966">Cell projection</keyword>
<evidence type="ECO:0000256" key="2">
    <source>
        <dbReference type="ARBA" id="ARBA00022795"/>
    </source>
</evidence>
<dbReference type="EMBL" id="CP019454">
    <property type="protein sequence ID" value="AUW94978.1"/>
    <property type="molecule type" value="Genomic_DNA"/>
</dbReference>
<dbReference type="Proteomes" id="UP000325292">
    <property type="component" value="Chromosome"/>
</dbReference>
<reference evidence="4 5" key="1">
    <citation type="journal article" date="2019" name="Sci. Rep.">
        <title>Sulfobacillus thermotolerans: new insights into resistance and metabolic capacities of acidophilic chemolithotrophs.</title>
        <authorList>
            <person name="Panyushkina A.E."/>
            <person name="Babenko V.V."/>
            <person name="Nikitina A.S."/>
            <person name="Selezneva O.V."/>
            <person name="Tsaplina I.A."/>
            <person name="Letarova M.A."/>
            <person name="Kostryukova E.S."/>
            <person name="Letarov A.V."/>
        </authorList>
    </citation>
    <scope>NUCLEOTIDE SEQUENCE [LARGE SCALE GENOMIC DNA]</scope>
    <source>
        <strain evidence="4 5">Kr1</strain>
    </source>
</reference>
<evidence type="ECO:0000256" key="3">
    <source>
        <dbReference type="SAM" id="MobiDB-lite"/>
    </source>
</evidence>
<dbReference type="InterPro" id="IPR005648">
    <property type="entry name" value="FlgD"/>
</dbReference>
<evidence type="ECO:0000313" key="4">
    <source>
        <dbReference type="EMBL" id="AUW94978.1"/>
    </source>
</evidence>
<protein>
    <submittedName>
        <fullName evidence="4">Flagellar hook capping protein</fullName>
    </submittedName>
</protein>
<accession>A0ABN5H2R3</accession>
<evidence type="ECO:0000313" key="5">
    <source>
        <dbReference type="Proteomes" id="UP000325292"/>
    </source>
</evidence>
<dbReference type="Pfam" id="PF03963">
    <property type="entry name" value="FlgD"/>
    <property type="match status" value="1"/>
</dbReference>
<keyword evidence="2" id="KW-1005">Bacterial flagellum biogenesis</keyword>
<gene>
    <name evidence="4" type="ORF">BXT84_14305</name>
</gene>
<proteinExistence type="inferred from homology"/>
<organism evidence="4 5">
    <name type="scientific">Sulfobacillus thermotolerans</name>
    <dbReference type="NCBI Taxonomy" id="338644"/>
    <lineage>
        <taxon>Bacteria</taxon>
        <taxon>Bacillati</taxon>
        <taxon>Bacillota</taxon>
        <taxon>Clostridia</taxon>
        <taxon>Eubacteriales</taxon>
        <taxon>Clostridiales Family XVII. Incertae Sedis</taxon>
        <taxon>Sulfobacillus</taxon>
    </lineage>
</organism>
<keyword evidence="4" id="KW-0282">Flagellum</keyword>